<dbReference type="SMART" id="SM00408">
    <property type="entry name" value="IGc2"/>
    <property type="match status" value="1"/>
</dbReference>
<dbReference type="InterPro" id="IPR036179">
    <property type="entry name" value="Ig-like_dom_sf"/>
</dbReference>
<dbReference type="Xenbase" id="XB-GENE-22169421">
    <property type="gene designation" value="ceacam20"/>
</dbReference>
<keyword evidence="3" id="KW-1133">Transmembrane helix</keyword>
<dbReference type="SMART" id="SM00409">
    <property type="entry name" value="IG"/>
    <property type="match status" value="2"/>
</dbReference>
<keyword evidence="3" id="KW-0812">Transmembrane</keyword>
<dbReference type="Ensembl" id="ENSXETT00000041880">
    <property type="protein sequence ID" value="ENSXETP00000041880"/>
    <property type="gene ID" value="ENSXETG00000047572"/>
</dbReference>
<evidence type="ECO:0000313" key="8">
    <source>
        <dbReference type="RefSeq" id="XP_004912060.1"/>
    </source>
</evidence>
<dbReference type="PROSITE" id="PS50835">
    <property type="entry name" value="IG_LIKE"/>
    <property type="match status" value="1"/>
</dbReference>
<feature type="domain" description="Ig-like" evidence="5">
    <location>
        <begin position="126"/>
        <end position="205"/>
    </location>
</feature>
<dbReference type="PANTHER" id="PTHR44427">
    <property type="entry name" value="CARCINOEMBRYONIC ANTIGEN-RELATED CELL ADHESION MOLECULE 19"/>
    <property type="match status" value="1"/>
</dbReference>
<evidence type="ECO:0000313" key="9">
    <source>
        <dbReference type="Xenbase" id="XB-GENE-22169421"/>
    </source>
</evidence>
<dbReference type="SUPFAM" id="SSF48726">
    <property type="entry name" value="Immunoglobulin"/>
    <property type="match status" value="2"/>
</dbReference>
<keyword evidence="2" id="KW-0325">Glycoprotein</keyword>
<evidence type="ECO:0000256" key="4">
    <source>
        <dbReference type="SAM" id="SignalP"/>
    </source>
</evidence>
<dbReference type="GeneTree" id="ENSGT01100000263479"/>
<evidence type="ECO:0000256" key="2">
    <source>
        <dbReference type="ARBA" id="ARBA00023180"/>
    </source>
</evidence>
<dbReference type="HOGENOM" id="CLU_091930_0_0_1"/>
<keyword evidence="7" id="KW-1185">Reference proteome</keyword>
<evidence type="ECO:0000256" key="1">
    <source>
        <dbReference type="ARBA" id="ARBA00022729"/>
    </source>
</evidence>
<dbReference type="InterPro" id="IPR013783">
    <property type="entry name" value="Ig-like_fold"/>
</dbReference>
<sequence>MRGYLLTVFISLWMESGYGTDVQLIPSHPLVNKSVTLNVRGITGTLRYFRWYLGSRIDAANQILHYNPNVNPPQLPGVQYFPRAHGLPNGSLHISDLAHTDQGMYTVMILTGGMERLTVHLPVYEPVTKPVIRCSSPHPKVNETISLICETANWERISWSKDSSSLPSRADLSPDNRTVTLHNITFSDTGQYQCEAKNTVSRSVSDIFTLVVNYNEPHMDNCAASMAGIICGTIAGIALIICTTFLLYKKYILPKREVQKEQPTEGQDSYRIYYNVYAATMAQPAKEELPYMGLEYPTQDTYSELTH</sequence>
<dbReference type="GeneID" id="101730899"/>
<dbReference type="RefSeq" id="XP_004912060.1">
    <property type="nucleotide sequence ID" value="XM_004912003.4"/>
</dbReference>
<dbReference type="OrthoDB" id="6159398at2759"/>
<reference evidence="6" key="1">
    <citation type="journal article" date="2010" name="Science">
        <title>The genome of the Western clawed frog Xenopus tropicalis.</title>
        <authorList>
            <person name="Hellsten U."/>
            <person name="Harland R.M."/>
            <person name="Gilchrist M.J."/>
            <person name="Hendrix D."/>
            <person name="Jurka J."/>
            <person name="Kapitonov V."/>
            <person name="Ovcharenko I."/>
            <person name="Putnam N.H."/>
            <person name="Shu S."/>
            <person name="Taher L."/>
            <person name="Blitz I.L."/>
            <person name="Blumberg B."/>
            <person name="Dichmann D.S."/>
            <person name="Dubchak I."/>
            <person name="Amaya E."/>
            <person name="Detter J.C."/>
            <person name="Fletcher R."/>
            <person name="Gerhard D.S."/>
            <person name="Goodstein D."/>
            <person name="Graves T."/>
            <person name="Grigoriev I.V."/>
            <person name="Grimwood J."/>
            <person name="Kawashima T."/>
            <person name="Lindquist E."/>
            <person name="Lucas S.M."/>
            <person name="Mead P.E."/>
            <person name="Mitros T."/>
            <person name="Ogino H."/>
            <person name="Ohta Y."/>
            <person name="Poliakov A.V."/>
            <person name="Pollet N."/>
            <person name="Robert J."/>
            <person name="Salamov A."/>
            <person name="Sater A.K."/>
            <person name="Schmutz J."/>
            <person name="Terry A."/>
            <person name="Vize P.D."/>
            <person name="Warren W.C."/>
            <person name="Wells D."/>
            <person name="Wills A."/>
            <person name="Wilson R.K."/>
            <person name="Zimmerman L.B."/>
            <person name="Zorn A.M."/>
            <person name="Grainger R."/>
            <person name="Grammer T."/>
            <person name="Khokha M.K."/>
            <person name="Richardson P.M."/>
            <person name="Rokhsar D.S."/>
        </authorList>
    </citation>
    <scope>NUCLEOTIDE SEQUENCE [LARGE SCALE GENOMIC DNA]</scope>
    <source>
        <strain evidence="6">Nigerian</strain>
    </source>
</reference>
<dbReference type="PANTHER" id="PTHR44427:SF29">
    <property type="entry name" value="CARCINOEMBRYONIC ANTIGEN-RELATED CELL ADHESION MOLECULE 19 LIKE GENE Y"/>
    <property type="match status" value="1"/>
</dbReference>
<dbReference type="InterPro" id="IPR003598">
    <property type="entry name" value="Ig_sub2"/>
</dbReference>
<evidence type="ECO:0000313" key="6">
    <source>
        <dbReference type="Ensembl" id="ENSXETP00000041880"/>
    </source>
</evidence>
<dbReference type="CTD" id="125931"/>
<protein>
    <submittedName>
        <fullName evidence="6">Carcinoembryonic antigen-related cell adhesion molecule 19 like gene Y</fullName>
    </submittedName>
    <submittedName>
        <fullName evidence="8">Carcinoembryonic antigen-related cell adhesion molecule 20 isoform X1</fullName>
    </submittedName>
</protein>
<feature type="chain" id="PRO_5044731167" evidence="4">
    <location>
        <begin position="20"/>
        <end position="307"/>
    </location>
</feature>
<proteinExistence type="predicted"/>
<dbReference type="KEGG" id="xtr:101730899"/>
<dbReference type="OMA" id="VRHESVQ"/>
<evidence type="ECO:0000313" key="7">
    <source>
        <dbReference type="Proteomes" id="UP000008143"/>
    </source>
</evidence>
<gene>
    <name evidence="9" type="primary">ceacam20</name>
    <name evidence="6 8" type="synonym">ceacam19ly</name>
</gene>
<dbReference type="AGR" id="Xenbase:XB-GENE-22169421"/>
<feature type="transmembrane region" description="Helical" evidence="3">
    <location>
        <begin position="226"/>
        <end position="248"/>
    </location>
</feature>
<dbReference type="InterPro" id="IPR003599">
    <property type="entry name" value="Ig_sub"/>
</dbReference>
<organism evidence="6">
    <name type="scientific">Xenopus tropicalis</name>
    <name type="common">Western clawed frog</name>
    <name type="synonym">Silurana tropicalis</name>
    <dbReference type="NCBI Taxonomy" id="8364"/>
    <lineage>
        <taxon>Eukaryota</taxon>
        <taxon>Metazoa</taxon>
        <taxon>Chordata</taxon>
        <taxon>Craniata</taxon>
        <taxon>Vertebrata</taxon>
        <taxon>Euteleostomi</taxon>
        <taxon>Amphibia</taxon>
        <taxon>Batrachia</taxon>
        <taxon>Anura</taxon>
        <taxon>Pipoidea</taxon>
        <taxon>Pipidae</taxon>
        <taxon>Xenopodinae</taxon>
        <taxon>Xenopus</taxon>
        <taxon>Silurana</taxon>
    </lineage>
</organism>
<dbReference type="InterPro" id="IPR050831">
    <property type="entry name" value="CEA_cell_adhesion"/>
</dbReference>
<evidence type="ECO:0000259" key="5">
    <source>
        <dbReference type="PROSITE" id="PS50835"/>
    </source>
</evidence>
<reference evidence="6" key="2">
    <citation type="submission" date="2011-06" db="UniProtKB">
        <authorList>
            <consortium name="Ensembl"/>
        </authorList>
    </citation>
    <scope>IDENTIFICATION</scope>
</reference>
<keyword evidence="3" id="KW-0472">Membrane</keyword>
<keyword evidence="1 4" id="KW-0732">Signal</keyword>
<dbReference type="AlphaFoldDB" id="F6UF30"/>
<name>F6UF30_XENTR</name>
<feature type="signal peptide" evidence="4">
    <location>
        <begin position="1"/>
        <end position="19"/>
    </location>
</feature>
<dbReference type="InterPro" id="IPR007110">
    <property type="entry name" value="Ig-like_dom"/>
</dbReference>
<dbReference type="Proteomes" id="UP000008143">
    <property type="component" value="Chromosome 7"/>
</dbReference>
<dbReference type="Gene3D" id="2.60.40.10">
    <property type="entry name" value="Immunoglobulins"/>
    <property type="match status" value="2"/>
</dbReference>
<evidence type="ECO:0000256" key="3">
    <source>
        <dbReference type="SAM" id="Phobius"/>
    </source>
</evidence>
<reference evidence="8" key="3">
    <citation type="submission" date="2025-04" db="UniProtKB">
        <authorList>
            <consortium name="RefSeq"/>
        </authorList>
    </citation>
    <scope>IDENTIFICATION</scope>
    <source>
        <strain evidence="8">Nigerian</strain>
        <tissue evidence="8">Liver and blood</tissue>
    </source>
</reference>
<dbReference type="Pfam" id="PF13927">
    <property type="entry name" value="Ig_3"/>
    <property type="match status" value="1"/>
</dbReference>
<accession>F6UF30</accession>